<keyword evidence="2" id="KW-1185">Reference proteome</keyword>
<dbReference type="OrthoDB" id="2736797at2"/>
<gene>
    <name evidence="1" type="ORF">E6C60_1558</name>
</gene>
<proteinExistence type="predicted"/>
<evidence type="ECO:0000313" key="2">
    <source>
        <dbReference type="Proteomes" id="UP000300879"/>
    </source>
</evidence>
<dbReference type="EMBL" id="CP040396">
    <property type="protein sequence ID" value="QCT02274.1"/>
    <property type="molecule type" value="Genomic_DNA"/>
</dbReference>
<dbReference type="Proteomes" id="UP000300879">
    <property type="component" value="Chromosome"/>
</dbReference>
<reference evidence="1 2" key="1">
    <citation type="submission" date="2019-05" db="EMBL/GenBank/DDBJ databases">
        <authorList>
            <person name="Chen C."/>
        </authorList>
    </citation>
    <scope>NUCLEOTIDE SEQUENCE [LARGE SCALE GENOMIC DNA]</scope>
    <source>
        <strain evidence="1 2">HB172198</strain>
    </source>
</reference>
<evidence type="ECO:0000313" key="1">
    <source>
        <dbReference type="EMBL" id="QCT02274.1"/>
    </source>
</evidence>
<dbReference type="RefSeq" id="WP_138225325.1">
    <property type="nucleotide sequence ID" value="NZ_CP040396.1"/>
</dbReference>
<organism evidence="1 2">
    <name type="scientific">Paenibacillus algicola</name>
    <dbReference type="NCBI Taxonomy" id="2565926"/>
    <lineage>
        <taxon>Bacteria</taxon>
        <taxon>Bacillati</taxon>
        <taxon>Bacillota</taxon>
        <taxon>Bacilli</taxon>
        <taxon>Bacillales</taxon>
        <taxon>Paenibacillaceae</taxon>
        <taxon>Paenibacillus</taxon>
    </lineage>
</organism>
<dbReference type="AlphaFoldDB" id="A0A4V1G3T1"/>
<sequence>MNLFAVTSAIVYSTEDKHKVEKVIKDHGATVTEFLDLTVGDSHHYSYLIKMTYDSHTIGGFIKDLNGVVPYITNDSFGFSIFYEEEEFKRSPIFSIRSIGNKADLYLQTPKIKLEKFCDLCNRKKYMEDQNITIDVNKLMKNPIMFVNHFFVVSENLANLLRESDLTGYNLIQVLHKGRKEAKIRGYQIMPTNVLPKQCIPDDFLSDPYILNQDRRCTECKLGGHRFPPYYYNPNDIKEVLDFNFTYEFKSSDYVYRNTLVSRRVIDFFVNENYLINVVRNTYTWGEKDWVLEPILFNSDC</sequence>
<dbReference type="KEGG" id="palo:E6C60_1558"/>
<protein>
    <submittedName>
        <fullName evidence="1">Uncharacterized protein</fullName>
    </submittedName>
</protein>
<name>A0A4V1G3T1_9BACL</name>
<accession>A0A4V1G3T1</accession>